<evidence type="ECO:0000313" key="3">
    <source>
        <dbReference type="Proteomes" id="UP000632498"/>
    </source>
</evidence>
<protein>
    <submittedName>
        <fullName evidence="2">Uncharacterized protein</fullName>
    </submittedName>
</protein>
<reference evidence="2" key="2">
    <citation type="submission" date="2020-09" db="EMBL/GenBank/DDBJ databases">
        <authorList>
            <person name="Sun Q."/>
            <person name="Zhou Y."/>
        </authorList>
    </citation>
    <scope>NUCLEOTIDE SEQUENCE</scope>
    <source>
        <strain evidence="2">CGMCC 1.15254</strain>
    </source>
</reference>
<organism evidence="2 3">
    <name type="scientific">Terasakiella brassicae</name>
    <dbReference type="NCBI Taxonomy" id="1634917"/>
    <lineage>
        <taxon>Bacteria</taxon>
        <taxon>Pseudomonadati</taxon>
        <taxon>Pseudomonadota</taxon>
        <taxon>Alphaproteobacteria</taxon>
        <taxon>Rhodospirillales</taxon>
        <taxon>Terasakiellaceae</taxon>
        <taxon>Terasakiella</taxon>
    </lineage>
</organism>
<feature type="transmembrane region" description="Helical" evidence="1">
    <location>
        <begin position="6"/>
        <end position="25"/>
    </location>
</feature>
<feature type="transmembrane region" description="Helical" evidence="1">
    <location>
        <begin position="37"/>
        <end position="55"/>
    </location>
</feature>
<sequence length="58" mass="6796">METHLGNMLVLIGAAIILTFMIYRFYRNGVYTRTGMIIGWIGLWIPTLFMLYHLSPKF</sequence>
<reference evidence="2" key="1">
    <citation type="journal article" date="2014" name="Int. J. Syst. Evol. Microbiol.">
        <title>Complete genome sequence of Corynebacterium casei LMG S-19264T (=DSM 44701T), isolated from a smear-ripened cheese.</title>
        <authorList>
            <consortium name="US DOE Joint Genome Institute (JGI-PGF)"/>
            <person name="Walter F."/>
            <person name="Albersmeier A."/>
            <person name="Kalinowski J."/>
            <person name="Ruckert C."/>
        </authorList>
    </citation>
    <scope>NUCLEOTIDE SEQUENCE</scope>
    <source>
        <strain evidence="2">CGMCC 1.15254</strain>
    </source>
</reference>
<dbReference type="Proteomes" id="UP000632498">
    <property type="component" value="Unassembled WGS sequence"/>
</dbReference>
<keyword evidence="3" id="KW-1185">Reference proteome</keyword>
<accession>A0A917BUD4</accession>
<keyword evidence="1" id="KW-1133">Transmembrane helix</keyword>
<dbReference type="EMBL" id="BMHV01000005">
    <property type="protein sequence ID" value="GGF57755.1"/>
    <property type="molecule type" value="Genomic_DNA"/>
</dbReference>
<evidence type="ECO:0000313" key="2">
    <source>
        <dbReference type="EMBL" id="GGF57755.1"/>
    </source>
</evidence>
<evidence type="ECO:0000256" key="1">
    <source>
        <dbReference type="SAM" id="Phobius"/>
    </source>
</evidence>
<dbReference type="RefSeq" id="WP_188662120.1">
    <property type="nucleotide sequence ID" value="NZ_BMHV01000005.1"/>
</dbReference>
<name>A0A917BUD4_9PROT</name>
<dbReference type="AlphaFoldDB" id="A0A917BUD4"/>
<comment type="caution">
    <text evidence="2">The sequence shown here is derived from an EMBL/GenBank/DDBJ whole genome shotgun (WGS) entry which is preliminary data.</text>
</comment>
<keyword evidence="1" id="KW-0812">Transmembrane</keyword>
<keyword evidence="1" id="KW-0472">Membrane</keyword>
<proteinExistence type="predicted"/>
<gene>
    <name evidence="2" type="ORF">GCM10011332_09060</name>
</gene>